<evidence type="ECO:0000313" key="2">
    <source>
        <dbReference type="Proteomes" id="UP000002774"/>
    </source>
</evidence>
<evidence type="ECO:0000313" key="1">
    <source>
        <dbReference type="EMBL" id="EHQ27029.1"/>
    </source>
</evidence>
<gene>
    <name evidence="1" type="ORF">Mucpa_2921</name>
</gene>
<proteinExistence type="predicted"/>
<dbReference type="STRING" id="714943.Mucpa_2921"/>
<organism evidence="1 2">
    <name type="scientific">Mucilaginibacter paludis DSM 18603</name>
    <dbReference type="NCBI Taxonomy" id="714943"/>
    <lineage>
        <taxon>Bacteria</taxon>
        <taxon>Pseudomonadati</taxon>
        <taxon>Bacteroidota</taxon>
        <taxon>Sphingobacteriia</taxon>
        <taxon>Sphingobacteriales</taxon>
        <taxon>Sphingobacteriaceae</taxon>
        <taxon>Mucilaginibacter</taxon>
    </lineage>
</organism>
<dbReference type="EMBL" id="CM001403">
    <property type="protein sequence ID" value="EHQ27029.1"/>
    <property type="molecule type" value="Genomic_DNA"/>
</dbReference>
<keyword evidence="2" id="KW-1185">Reference proteome</keyword>
<dbReference type="Proteomes" id="UP000002774">
    <property type="component" value="Chromosome"/>
</dbReference>
<name>H1YBV1_9SPHI</name>
<accession>H1YBV1</accession>
<protein>
    <submittedName>
        <fullName evidence="1">Uncharacterized protein</fullName>
    </submittedName>
</protein>
<reference evidence="1" key="1">
    <citation type="submission" date="2011-09" db="EMBL/GenBank/DDBJ databases">
        <title>The permanent draft genome of Mucilaginibacter paludis DSM 18603.</title>
        <authorList>
            <consortium name="US DOE Joint Genome Institute (JGI-PGF)"/>
            <person name="Lucas S."/>
            <person name="Han J."/>
            <person name="Lapidus A."/>
            <person name="Bruce D."/>
            <person name="Goodwin L."/>
            <person name="Pitluck S."/>
            <person name="Peters L."/>
            <person name="Kyrpides N."/>
            <person name="Mavromatis K."/>
            <person name="Ivanova N."/>
            <person name="Mikhailova N."/>
            <person name="Held B."/>
            <person name="Detter J.C."/>
            <person name="Tapia R."/>
            <person name="Han C."/>
            <person name="Land M."/>
            <person name="Hauser L."/>
            <person name="Markowitz V."/>
            <person name="Cheng J.-F."/>
            <person name="Hugenholtz P."/>
            <person name="Woyke T."/>
            <person name="Wu D."/>
            <person name="Tindall B."/>
            <person name="Brambilla E."/>
            <person name="Klenk H.-P."/>
            <person name="Eisen J.A."/>
        </authorList>
    </citation>
    <scope>NUCLEOTIDE SEQUENCE [LARGE SCALE GENOMIC DNA]</scope>
    <source>
        <strain evidence="1">DSM 18603</strain>
    </source>
</reference>
<dbReference type="AlphaFoldDB" id="H1YBV1"/>
<sequence>MVEGMMKGYMRQSHRVVQSCLERFQMYIQYHPVDNFYQSAVLRYTHWPQYNSKSVQRVFLQKQKHHQLLTLMYLLRLRF</sequence>
<dbReference type="HOGENOM" id="CLU_2602185_0_0_10"/>